<accession>A0A4U8UZM8</accession>
<proteinExistence type="predicted"/>
<evidence type="ECO:0000313" key="2">
    <source>
        <dbReference type="Proteomes" id="UP000298663"/>
    </source>
</evidence>
<comment type="caution">
    <text evidence="1">The sequence shown here is derived from an EMBL/GenBank/DDBJ whole genome shotgun (WGS) entry which is preliminary data.</text>
</comment>
<gene>
    <name evidence="1" type="ORF">L596_005612</name>
</gene>
<dbReference type="EMBL" id="AZBU02000001">
    <property type="protein sequence ID" value="TMS39011.1"/>
    <property type="molecule type" value="Genomic_DNA"/>
</dbReference>
<protein>
    <submittedName>
        <fullName evidence="1">Uncharacterized protein</fullName>
    </submittedName>
</protein>
<dbReference type="AlphaFoldDB" id="A0A4U8UZM8"/>
<dbReference type="EMBL" id="CM016762">
    <property type="protein sequence ID" value="TMS39011.1"/>
    <property type="molecule type" value="Genomic_DNA"/>
</dbReference>
<sequence length="74" mass="8232">MPPYACLCDPCFARLLWVARQAAVCGKKRLKGSLVRSRVVPNLLANEANCIPSFDGLMILVLEDLKRLTDQECP</sequence>
<reference evidence="1 2" key="1">
    <citation type="journal article" date="2015" name="Genome Biol.">
        <title>Comparative genomics of Steinernema reveals deeply conserved gene regulatory networks.</title>
        <authorList>
            <person name="Dillman A.R."/>
            <person name="Macchietto M."/>
            <person name="Porter C.F."/>
            <person name="Rogers A."/>
            <person name="Williams B."/>
            <person name="Antoshechkin I."/>
            <person name="Lee M.M."/>
            <person name="Goodwin Z."/>
            <person name="Lu X."/>
            <person name="Lewis E.E."/>
            <person name="Goodrich-Blair H."/>
            <person name="Stock S.P."/>
            <person name="Adams B.J."/>
            <person name="Sternberg P.W."/>
            <person name="Mortazavi A."/>
        </authorList>
    </citation>
    <scope>NUCLEOTIDE SEQUENCE [LARGE SCALE GENOMIC DNA]</scope>
    <source>
        <strain evidence="1 2">ALL</strain>
    </source>
</reference>
<organism evidence="1 2">
    <name type="scientific">Steinernema carpocapsae</name>
    <name type="common">Entomopathogenic nematode</name>
    <dbReference type="NCBI Taxonomy" id="34508"/>
    <lineage>
        <taxon>Eukaryota</taxon>
        <taxon>Metazoa</taxon>
        <taxon>Ecdysozoa</taxon>
        <taxon>Nematoda</taxon>
        <taxon>Chromadorea</taxon>
        <taxon>Rhabditida</taxon>
        <taxon>Tylenchina</taxon>
        <taxon>Panagrolaimomorpha</taxon>
        <taxon>Strongyloidoidea</taxon>
        <taxon>Steinernematidae</taxon>
        <taxon>Steinernema</taxon>
    </lineage>
</organism>
<dbReference type="Proteomes" id="UP000298663">
    <property type="component" value="Chromosome X"/>
</dbReference>
<reference evidence="1 2" key="2">
    <citation type="journal article" date="2019" name="G3 (Bethesda)">
        <title>Hybrid Assembly of the Genome of the Entomopathogenic Nematode Steinernema carpocapsae Identifies the X-Chromosome.</title>
        <authorList>
            <person name="Serra L."/>
            <person name="Macchietto M."/>
            <person name="Macias-Munoz A."/>
            <person name="McGill C.J."/>
            <person name="Rodriguez I.M."/>
            <person name="Rodriguez B."/>
            <person name="Murad R."/>
            <person name="Mortazavi A."/>
        </authorList>
    </citation>
    <scope>NUCLEOTIDE SEQUENCE [LARGE SCALE GENOMIC DNA]</scope>
    <source>
        <strain evidence="1 2">ALL</strain>
    </source>
</reference>
<evidence type="ECO:0000313" key="1">
    <source>
        <dbReference type="EMBL" id="TMS39011.1"/>
    </source>
</evidence>
<keyword evidence="2" id="KW-1185">Reference proteome</keyword>
<name>A0A4U8UZM8_STECR</name>